<reference evidence="2 3" key="1">
    <citation type="submission" date="2024-02" db="EMBL/GenBank/DDBJ databases">
        <authorList>
            <person name="Chen Y."/>
            <person name="Shah S."/>
            <person name="Dougan E. K."/>
            <person name="Thang M."/>
            <person name="Chan C."/>
        </authorList>
    </citation>
    <scope>NUCLEOTIDE SEQUENCE [LARGE SCALE GENOMIC DNA]</scope>
</reference>
<keyword evidence="3" id="KW-1185">Reference proteome</keyword>
<sequence>MLRSASFSSMEGSLMASTSCKTLRTSRSMGRLSLSNLSLCASESVENERRQTERGLERESRWLKRALSEEMHRIEAMQEQDAQHEQWRQDRAERQRQVDSRLRQRSLHRWEESCKRKVAEENRQKQESESHNSAFEKAQQRLQADRQAAEARLQEERQRQQKQAQKRRSSWSEMEGRKEAERKEQMEQLQKAHEQQQARDQVLRATQDKRQQQICAKKEQRAERMQKLLEAQRELEEQRLARYEEKQRLHQHNSGAFSARQRVQHDKTQSTFKELQARRAEARSNADLQKERRRSDMEQKAAQKSQKLENMNSDRQKLWEIRKTAHREAARILRDAKKEVHRQAMSSRYSVKWLQEQMGQLENEGLATSLPISSTGSSSASIQGAPEWKRCACSLKGLVWLETTECQDQEEPDTRCAVEG</sequence>
<accession>A0ABP0L8T0</accession>
<feature type="region of interest" description="Disordered" evidence="1">
    <location>
        <begin position="246"/>
        <end position="314"/>
    </location>
</feature>
<comment type="caution">
    <text evidence="2">The sequence shown here is derived from an EMBL/GenBank/DDBJ whole genome shotgun (WGS) entry which is preliminary data.</text>
</comment>
<dbReference type="Proteomes" id="UP001642464">
    <property type="component" value="Unassembled WGS sequence"/>
</dbReference>
<feature type="compositionally biased region" description="Polar residues" evidence="1">
    <location>
        <begin position="302"/>
        <end position="311"/>
    </location>
</feature>
<dbReference type="EMBL" id="CAXAMM010015114">
    <property type="protein sequence ID" value="CAK9035551.1"/>
    <property type="molecule type" value="Genomic_DNA"/>
</dbReference>
<feature type="region of interest" description="Disordered" evidence="1">
    <location>
        <begin position="76"/>
        <end position="205"/>
    </location>
</feature>
<feature type="region of interest" description="Disordered" evidence="1">
    <location>
        <begin position="1"/>
        <end position="23"/>
    </location>
</feature>
<evidence type="ECO:0000313" key="3">
    <source>
        <dbReference type="Proteomes" id="UP001642464"/>
    </source>
</evidence>
<evidence type="ECO:0000256" key="1">
    <source>
        <dbReference type="SAM" id="MobiDB-lite"/>
    </source>
</evidence>
<protein>
    <recommendedName>
        <fullName evidence="4">Trichohyalin-plectin-homology domain-containing protein</fullName>
    </recommendedName>
</protein>
<name>A0ABP0L8T0_9DINO</name>
<proteinExistence type="predicted"/>
<evidence type="ECO:0008006" key="4">
    <source>
        <dbReference type="Google" id="ProtNLM"/>
    </source>
</evidence>
<feature type="compositionally biased region" description="Basic and acidic residues" evidence="1">
    <location>
        <begin position="143"/>
        <end position="159"/>
    </location>
</feature>
<feature type="compositionally biased region" description="Basic and acidic residues" evidence="1">
    <location>
        <begin position="76"/>
        <end position="130"/>
    </location>
</feature>
<evidence type="ECO:0000313" key="2">
    <source>
        <dbReference type="EMBL" id="CAK9035551.1"/>
    </source>
</evidence>
<organism evidence="2 3">
    <name type="scientific">Durusdinium trenchii</name>
    <dbReference type="NCBI Taxonomy" id="1381693"/>
    <lineage>
        <taxon>Eukaryota</taxon>
        <taxon>Sar</taxon>
        <taxon>Alveolata</taxon>
        <taxon>Dinophyceae</taxon>
        <taxon>Suessiales</taxon>
        <taxon>Symbiodiniaceae</taxon>
        <taxon>Durusdinium</taxon>
    </lineage>
</organism>
<feature type="compositionally biased region" description="Basic and acidic residues" evidence="1">
    <location>
        <begin position="174"/>
        <end position="197"/>
    </location>
</feature>
<gene>
    <name evidence="2" type="ORF">SCF082_LOCUS21351</name>
</gene>
<feature type="compositionally biased region" description="Basic and acidic residues" evidence="1">
    <location>
        <begin position="275"/>
        <end position="301"/>
    </location>
</feature>